<dbReference type="Proteomes" id="UP000187209">
    <property type="component" value="Unassembled WGS sequence"/>
</dbReference>
<name>A0A1R2BQU8_9CILI</name>
<dbReference type="AlphaFoldDB" id="A0A1R2BQU8"/>
<dbReference type="EMBL" id="MPUH01000483">
    <property type="protein sequence ID" value="OMJ79183.1"/>
    <property type="molecule type" value="Genomic_DNA"/>
</dbReference>
<evidence type="ECO:0000313" key="3">
    <source>
        <dbReference type="EMBL" id="OMJ79183.1"/>
    </source>
</evidence>
<gene>
    <name evidence="3" type="ORF">SteCoe_20835</name>
</gene>
<sequence length="347" mass="40314">MNKNKQRTGSKSHKRNVTLSCERNLDETKLKKTLDEKAQSKKTITITKEQLKKLKNYKNLFLDLEKVFENEKKAWASERNDMKSNRNSLLQENQELKMHLTHIENKLEHIQACTPESANDQQGNLAKIKNSLFNLESLIAYRSEESSKLLLKIHKLLAKHAEIIFEQSFTPYSKSQLSEGIKKISQTVSSLESLLASQKNSIQTLETQEDSATEEYKKALEKLRAQNFQLREKLSNCKNSEGLHKIIEDQELEIQNLMDEKSHLKSLICELQNQIKDQNDTIYDLKTLLPSPKSIDTYKQSPHSRNLNVYPNYIEHEEEKDLQIEIASLDNEIKQLQDSLKRALVTY</sequence>
<evidence type="ECO:0000313" key="4">
    <source>
        <dbReference type="Proteomes" id="UP000187209"/>
    </source>
</evidence>
<keyword evidence="4" id="KW-1185">Reference proteome</keyword>
<evidence type="ECO:0000256" key="1">
    <source>
        <dbReference type="SAM" id="Coils"/>
    </source>
</evidence>
<reference evidence="3 4" key="1">
    <citation type="submission" date="2016-11" db="EMBL/GenBank/DDBJ databases">
        <title>The macronuclear genome of Stentor coeruleus: a giant cell with tiny introns.</title>
        <authorList>
            <person name="Slabodnick M."/>
            <person name="Ruby J.G."/>
            <person name="Reiff S.B."/>
            <person name="Swart E.C."/>
            <person name="Gosai S."/>
            <person name="Prabakaran S."/>
            <person name="Witkowska E."/>
            <person name="Larue G.E."/>
            <person name="Fisher S."/>
            <person name="Freeman R.M."/>
            <person name="Gunawardena J."/>
            <person name="Chu W."/>
            <person name="Stover N.A."/>
            <person name="Gregory B.D."/>
            <person name="Nowacki M."/>
            <person name="Derisi J."/>
            <person name="Roy S.W."/>
            <person name="Marshall W.F."/>
            <person name="Sood P."/>
        </authorList>
    </citation>
    <scope>NUCLEOTIDE SEQUENCE [LARGE SCALE GENOMIC DNA]</scope>
    <source>
        <strain evidence="3">WM001</strain>
    </source>
</reference>
<feature type="compositionally biased region" description="Basic residues" evidence="2">
    <location>
        <begin position="1"/>
        <end position="16"/>
    </location>
</feature>
<organism evidence="3 4">
    <name type="scientific">Stentor coeruleus</name>
    <dbReference type="NCBI Taxonomy" id="5963"/>
    <lineage>
        <taxon>Eukaryota</taxon>
        <taxon>Sar</taxon>
        <taxon>Alveolata</taxon>
        <taxon>Ciliophora</taxon>
        <taxon>Postciliodesmatophora</taxon>
        <taxon>Heterotrichea</taxon>
        <taxon>Heterotrichida</taxon>
        <taxon>Stentoridae</taxon>
        <taxon>Stentor</taxon>
    </lineage>
</organism>
<feature type="coiled-coil region" evidence="1">
    <location>
        <begin position="79"/>
        <end position="106"/>
    </location>
</feature>
<feature type="coiled-coil region" evidence="1">
    <location>
        <begin position="319"/>
        <end position="346"/>
    </location>
</feature>
<evidence type="ECO:0000256" key="2">
    <source>
        <dbReference type="SAM" id="MobiDB-lite"/>
    </source>
</evidence>
<accession>A0A1R2BQU8</accession>
<feature type="coiled-coil region" evidence="1">
    <location>
        <begin position="188"/>
        <end position="267"/>
    </location>
</feature>
<comment type="caution">
    <text evidence="3">The sequence shown here is derived from an EMBL/GenBank/DDBJ whole genome shotgun (WGS) entry which is preliminary data.</text>
</comment>
<feature type="region of interest" description="Disordered" evidence="2">
    <location>
        <begin position="1"/>
        <end position="22"/>
    </location>
</feature>
<protein>
    <submittedName>
        <fullName evidence="3">Uncharacterized protein</fullName>
    </submittedName>
</protein>
<keyword evidence="1" id="KW-0175">Coiled coil</keyword>
<proteinExistence type="predicted"/>